<keyword evidence="5 18" id="KW-0121">Carboxypeptidase</keyword>
<evidence type="ECO:0000313" key="18">
    <source>
        <dbReference type="EMBL" id="KAB0452195.1"/>
    </source>
</evidence>
<keyword evidence="9" id="KW-0133">Cell shape</keyword>
<feature type="binding site" evidence="14">
    <location>
        <position position="223"/>
    </location>
    <ligand>
        <name>substrate</name>
    </ligand>
</feature>
<feature type="signal peptide" evidence="16">
    <location>
        <begin position="1"/>
        <end position="27"/>
    </location>
</feature>
<evidence type="ECO:0000256" key="12">
    <source>
        <dbReference type="ARBA" id="ARBA00034000"/>
    </source>
</evidence>
<dbReference type="InterPro" id="IPR001967">
    <property type="entry name" value="Peptidase_S11_N"/>
</dbReference>
<sequence>MIRRSLLSFLVPAFCCLALAPARPSYALKMHTKAPHAIVYELGSRTVLFEHDADVAVAPSSMSKLMTLYLVFQHLHAGLIKMDDTFSVSESAWKRGGSSAFLKVGQMVKVRDLIMGAAVSSGNDACIALAEGVSGSQEQFVEDINSLAKEMNLAHSSFTNVTGWPDEGHLMSVRDILTLSVRIFEDFPEYYHVFGEKQFTYNGVTQKNYNTLLNYNIGVDGIKTGHTEKAGYGIAASAQKDNRRVFVVVNGLKTETERAYETKRLLLYAFNRFETKVVFPAGSVVGEVKVWNGRKGTVQMHVRDDVVISYPRDLSKSVKAFISHKSTIAAPVKKGQEIGTLAVQIPGMADKVFPVYAATEVEALGPVRGFFRSLKHAILG</sequence>
<evidence type="ECO:0000256" key="11">
    <source>
        <dbReference type="ARBA" id="ARBA00023316"/>
    </source>
</evidence>
<evidence type="ECO:0000256" key="9">
    <source>
        <dbReference type="ARBA" id="ARBA00022960"/>
    </source>
</evidence>
<evidence type="ECO:0000256" key="4">
    <source>
        <dbReference type="ARBA" id="ARBA00012448"/>
    </source>
</evidence>
<feature type="domain" description="Peptidase S11 D-Ala-D-Ala carboxypeptidase A C-terminal" evidence="17">
    <location>
        <begin position="273"/>
        <end position="363"/>
    </location>
</feature>
<gene>
    <name evidence="18" type="ORF">FY207_01930</name>
</gene>
<dbReference type="PRINTS" id="PR00725">
    <property type="entry name" value="DADACBPTASE1"/>
</dbReference>
<keyword evidence="8" id="KW-0378">Hydrolase</keyword>
<name>A0A643CL80_ANAMA</name>
<dbReference type="GO" id="GO:0006508">
    <property type="term" value="P:proteolysis"/>
    <property type="evidence" value="ECO:0007669"/>
    <property type="project" value="UniProtKB-KW"/>
</dbReference>
<dbReference type="PANTHER" id="PTHR21581:SF6">
    <property type="entry name" value="TRAFFICKING PROTEIN PARTICLE COMPLEX SUBUNIT 12"/>
    <property type="match status" value="1"/>
</dbReference>
<dbReference type="EC" id="3.4.16.4" evidence="4"/>
<evidence type="ECO:0000256" key="15">
    <source>
        <dbReference type="RuleBase" id="RU004016"/>
    </source>
</evidence>
<evidence type="ECO:0000256" key="2">
    <source>
        <dbReference type="ARBA" id="ARBA00004752"/>
    </source>
</evidence>
<evidence type="ECO:0000256" key="5">
    <source>
        <dbReference type="ARBA" id="ARBA00022645"/>
    </source>
</evidence>
<keyword evidence="7 16" id="KW-0732">Signal</keyword>
<feature type="chain" id="PRO_5024892426" description="serine-type D-Ala-D-Ala carboxypeptidase" evidence="16">
    <location>
        <begin position="28"/>
        <end position="380"/>
    </location>
</feature>
<evidence type="ECO:0000256" key="3">
    <source>
        <dbReference type="ARBA" id="ARBA00007164"/>
    </source>
</evidence>
<dbReference type="EMBL" id="VTCY01000004">
    <property type="protein sequence ID" value="KAB0452195.1"/>
    <property type="molecule type" value="Genomic_DNA"/>
</dbReference>
<evidence type="ECO:0000256" key="14">
    <source>
        <dbReference type="PIRSR" id="PIRSR618044-2"/>
    </source>
</evidence>
<dbReference type="Gene3D" id="3.40.710.10">
    <property type="entry name" value="DD-peptidase/beta-lactamase superfamily"/>
    <property type="match status" value="1"/>
</dbReference>
<dbReference type="RefSeq" id="WP_023441487.1">
    <property type="nucleotide sequence ID" value="NZ_CP023730.1"/>
</dbReference>
<comment type="pathway">
    <text evidence="2">Cell wall biogenesis; peptidoglycan biosynthesis.</text>
</comment>
<evidence type="ECO:0000256" key="13">
    <source>
        <dbReference type="PIRSR" id="PIRSR618044-1"/>
    </source>
</evidence>
<dbReference type="InterPro" id="IPR037167">
    <property type="entry name" value="Peptidase_S11_C_sf"/>
</dbReference>
<feature type="active site" evidence="13">
    <location>
        <position position="121"/>
    </location>
</feature>
<evidence type="ECO:0000256" key="1">
    <source>
        <dbReference type="ARBA" id="ARBA00003217"/>
    </source>
</evidence>
<evidence type="ECO:0000256" key="16">
    <source>
        <dbReference type="SAM" id="SignalP"/>
    </source>
</evidence>
<dbReference type="Pfam" id="PF00768">
    <property type="entry name" value="Peptidase_S11"/>
    <property type="match status" value="1"/>
</dbReference>
<evidence type="ECO:0000259" key="17">
    <source>
        <dbReference type="SMART" id="SM00936"/>
    </source>
</evidence>
<dbReference type="Pfam" id="PF07943">
    <property type="entry name" value="PBP5_C"/>
    <property type="match status" value="1"/>
</dbReference>
<comment type="function">
    <text evidence="1">Removes C-terminal D-alanyl residues from sugar-peptide cell wall precursors.</text>
</comment>
<dbReference type="InterPro" id="IPR012907">
    <property type="entry name" value="Peptidase_S11_C"/>
</dbReference>
<protein>
    <recommendedName>
        <fullName evidence="4">serine-type D-Ala-D-Ala carboxypeptidase</fullName>
        <ecNumber evidence="4">3.4.16.4</ecNumber>
    </recommendedName>
</protein>
<dbReference type="InterPro" id="IPR018044">
    <property type="entry name" value="Peptidase_S11"/>
</dbReference>
<accession>A0A643CL80</accession>
<keyword evidence="6" id="KW-0645">Protease</keyword>
<dbReference type="SUPFAM" id="SSF56601">
    <property type="entry name" value="beta-lactamase/transpeptidase-like"/>
    <property type="match status" value="1"/>
</dbReference>
<dbReference type="PANTHER" id="PTHR21581">
    <property type="entry name" value="D-ALANYL-D-ALANINE CARBOXYPEPTIDASE"/>
    <property type="match status" value="1"/>
</dbReference>
<keyword evidence="11" id="KW-0961">Cell wall biogenesis/degradation</keyword>
<dbReference type="Gene3D" id="2.60.410.10">
    <property type="entry name" value="D-Ala-D-Ala carboxypeptidase, C-terminal domain"/>
    <property type="match status" value="1"/>
</dbReference>
<feature type="active site" description="Acyl-ester intermediate" evidence="13">
    <location>
        <position position="61"/>
    </location>
</feature>
<feature type="active site" description="Acyl-ester intermediate" evidence="13">
    <location>
        <position position="64"/>
    </location>
</feature>
<comment type="similarity">
    <text evidence="3 15">Belongs to the peptidase S11 family.</text>
</comment>
<comment type="catalytic activity">
    <reaction evidence="12">
        <text>Preferential cleavage: (Ac)2-L-Lys-D-Ala-|-D-Ala. Also transpeptidation of peptidyl-alanyl moieties that are N-acyl substituents of D-alanine.</text>
        <dbReference type="EC" id="3.4.16.4"/>
    </reaction>
</comment>
<dbReference type="InterPro" id="IPR015956">
    <property type="entry name" value="Peniciliin-bd_prot_C_sf"/>
</dbReference>
<dbReference type="AlphaFoldDB" id="A0A643CL80"/>
<dbReference type="GO" id="GO:0071555">
    <property type="term" value="P:cell wall organization"/>
    <property type="evidence" value="ECO:0007669"/>
    <property type="project" value="UniProtKB-KW"/>
</dbReference>
<dbReference type="SUPFAM" id="SSF69189">
    <property type="entry name" value="Penicillin-binding protein associated domain"/>
    <property type="match status" value="1"/>
</dbReference>
<dbReference type="InterPro" id="IPR012338">
    <property type="entry name" value="Beta-lactam/transpept-like"/>
</dbReference>
<evidence type="ECO:0000256" key="10">
    <source>
        <dbReference type="ARBA" id="ARBA00022984"/>
    </source>
</evidence>
<comment type="caution">
    <text evidence="18">The sequence shown here is derived from an EMBL/GenBank/DDBJ whole genome shotgun (WGS) entry which is preliminary data.</text>
</comment>
<dbReference type="UniPathway" id="UPA00219"/>
<dbReference type="SMART" id="SM00936">
    <property type="entry name" value="PBP5_C"/>
    <property type="match status" value="1"/>
</dbReference>
<dbReference type="GO" id="GO:0009002">
    <property type="term" value="F:serine-type D-Ala-D-Ala carboxypeptidase activity"/>
    <property type="evidence" value="ECO:0007669"/>
    <property type="project" value="UniProtKB-EC"/>
</dbReference>
<proteinExistence type="inferred from homology"/>
<dbReference type="GO" id="GO:0009252">
    <property type="term" value="P:peptidoglycan biosynthetic process"/>
    <property type="evidence" value="ECO:0007669"/>
    <property type="project" value="UniProtKB-UniPathway"/>
</dbReference>
<evidence type="ECO:0000256" key="6">
    <source>
        <dbReference type="ARBA" id="ARBA00022670"/>
    </source>
</evidence>
<evidence type="ECO:0000256" key="8">
    <source>
        <dbReference type="ARBA" id="ARBA00022801"/>
    </source>
</evidence>
<reference evidence="18" key="1">
    <citation type="submission" date="2019-08" db="EMBL/GenBank/DDBJ databases">
        <authorList>
            <person name="Amaro Estrada I."/>
            <person name="Quiroz Castaneda R.E."/>
            <person name="Martinez Ocampo F."/>
            <person name="Rodriguez Camarillo S.D."/>
        </authorList>
    </citation>
    <scope>NUCLEOTIDE SEQUENCE</scope>
    <source>
        <strain evidence="18">MEX-30-184-02</strain>
    </source>
</reference>
<keyword evidence="10" id="KW-0573">Peptidoglycan synthesis</keyword>
<dbReference type="GO" id="GO:0008360">
    <property type="term" value="P:regulation of cell shape"/>
    <property type="evidence" value="ECO:0007669"/>
    <property type="project" value="UniProtKB-KW"/>
</dbReference>
<evidence type="ECO:0000256" key="7">
    <source>
        <dbReference type="ARBA" id="ARBA00022729"/>
    </source>
</evidence>
<organism evidence="18">
    <name type="scientific">Anaplasma marginale</name>
    <dbReference type="NCBI Taxonomy" id="770"/>
    <lineage>
        <taxon>Bacteria</taxon>
        <taxon>Pseudomonadati</taxon>
        <taxon>Pseudomonadota</taxon>
        <taxon>Alphaproteobacteria</taxon>
        <taxon>Rickettsiales</taxon>
        <taxon>Anaplasmataceae</taxon>
        <taxon>Anaplasma</taxon>
    </lineage>
</organism>